<dbReference type="InterPro" id="IPR001206">
    <property type="entry name" value="Diacylglycerol_kinase_cat_dom"/>
</dbReference>
<dbReference type="Gene3D" id="2.60.200.40">
    <property type="match status" value="1"/>
</dbReference>
<evidence type="ECO:0000256" key="1">
    <source>
        <dbReference type="ARBA" id="ARBA00022679"/>
    </source>
</evidence>
<evidence type="ECO:0000256" key="2">
    <source>
        <dbReference type="ARBA" id="ARBA00022741"/>
    </source>
</evidence>
<keyword evidence="5" id="KW-0812">Transmembrane</keyword>
<accession>A0A840CG55</accession>
<protein>
    <submittedName>
        <fullName evidence="7">Diacylglycerol kinase family enzyme</fullName>
    </submittedName>
</protein>
<dbReference type="AlphaFoldDB" id="A0A840CG55"/>
<evidence type="ECO:0000256" key="3">
    <source>
        <dbReference type="ARBA" id="ARBA00022777"/>
    </source>
</evidence>
<keyword evidence="3 7" id="KW-0418">Kinase</keyword>
<keyword evidence="4" id="KW-0067">ATP-binding</keyword>
<evidence type="ECO:0000313" key="8">
    <source>
        <dbReference type="Proteomes" id="UP000585681"/>
    </source>
</evidence>
<dbReference type="GO" id="GO:0016301">
    <property type="term" value="F:kinase activity"/>
    <property type="evidence" value="ECO:0007669"/>
    <property type="project" value="UniProtKB-KW"/>
</dbReference>
<evidence type="ECO:0000259" key="6">
    <source>
        <dbReference type="PROSITE" id="PS50146"/>
    </source>
</evidence>
<dbReference type="InterPro" id="IPR016064">
    <property type="entry name" value="NAD/diacylglycerol_kinase_sf"/>
</dbReference>
<dbReference type="InterPro" id="IPR050187">
    <property type="entry name" value="Lipid_Phosphate_FormReg"/>
</dbReference>
<dbReference type="EMBL" id="JACIEQ010000001">
    <property type="protein sequence ID" value="MBB4021786.1"/>
    <property type="molecule type" value="Genomic_DNA"/>
</dbReference>
<feature type="transmembrane region" description="Helical" evidence="5">
    <location>
        <begin position="167"/>
        <end position="189"/>
    </location>
</feature>
<keyword evidence="2" id="KW-0547">Nucleotide-binding</keyword>
<dbReference type="SMART" id="SM00046">
    <property type="entry name" value="DAGKc"/>
    <property type="match status" value="1"/>
</dbReference>
<name>A0A840CG55_9RHOB</name>
<dbReference type="Gene3D" id="3.40.50.10330">
    <property type="entry name" value="Probable inorganic polyphosphate/atp-NAD kinase, domain 1"/>
    <property type="match status" value="1"/>
</dbReference>
<evidence type="ECO:0000313" key="7">
    <source>
        <dbReference type="EMBL" id="MBB4021786.1"/>
    </source>
</evidence>
<dbReference type="InterPro" id="IPR017438">
    <property type="entry name" value="ATP-NAD_kinase_N"/>
</dbReference>
<reference evidence="7" key="1">
    <citation type="submission" date="2020-08" db="EMBL/GenBank/DDBJ databases">
        <title>Genomic Encyclopedia of Type Strains, Phase IV (KMG-IV): sequencing the most valuable type-strain genomes for metagenomic binning, comparative biology and taxonomic classification.</title>
        <authorList>
            <person name="Goeker M."/>
        </authorList>
    </citation>
    <scope>NUCLEOTIDE SEQUENCE [LARGE SCALE GENOMIC DNA]</scope>
    <source>
        <strain evidence="7">DSM 105040</strain>
    </source>
</reference>
<keyword evidence="8" id="KW-1185">Reference proteome</keyword>
<gene>
    <name evidence="7" type="ORF">GGR17_001577</name>
</gene>
<feature type="domain" description="DAGKc" evidence="6">
    <location>
        <begin position="7"/>
        <end position="137"/>
    </location>
</feature>
<dbReference type="PANTHER" id="PTHR12358">
    <property type="entry name" value="SPHINGOSINE KINASE"/>
    <property type="match status" value="1"/>
</dbReference>
<dbReference type="Pfam" id="PF19279">
    <property type="entry name" value="YegS_C"/>
    <property type="match status" value="1"/>
</dbReference>
<comment type="caution">
    <text evidence="7">The sequence shown here is derived from an EMBL/GenBank/DDBJ whole genome shotgun (WGS) entry which is preliminary data.</text>
</comment>
<dbReference type="PANTHER" id="PTHR12358:SF54">
    <property type="entry name" value="SPHINGOSINE KINASE RELATED PROTEIN"/>
    <property type="match status" value="1"/>
</dbReference>
<organism evidence="7 8">
    <name type="scientific">Actibacterium naphthalenivorans</name>
    <dbReference type="NCBI Taxonomy" id="1614693"/>
    <lineage>
        <taxon>Bacteria</taxon>
        <taxon>Pseudomonadati</taxon>
        <taxon>Pseudomonadota</taxon>
        <taxon>Alphaproteobacteria</taxon>
        <taxon>Rhodobacterales</taxon>
        <taxon>Roseobacteraceae</taxon>
        <taxon>Actibacterium</taxon>
    </lineage>
</organism>
<dbReference type="InterPro" id="IPR045540">
    <property type="entry name" value="YegS/DAGK_C"/>
</dbReference>
<sequence>MPDVNAAAGRDLCVIFNPGAGAEDGAQTRASLEEWLRDHPGRSNLKQIGEGSDIVEETRRAMDEGYGTIVAAGGDGTICAVASQLKGTDHVMGVLPLGTFNYFARGLGIPEAPDEAMAVIRGGQTAPVSVGEVNGRTFLNNASLGAYPAILDQREGVYRRWGRSRIAAYWSVIVALVNFTNPLTMRIVVDGEVRRMRSPLAFVANSAYQLEQFELEGADHVRNGRFALYVAADHGRLGLVRHALMLANRSMQVGRDVELIGGRDIVIETRRSKNLIARDGEKEVMTAPLHFQLRRDALTVIVPAGDGGA</sequence>
<keyword evidence="5" id="KW-1133">Transmembrane helix</keyword>
<dbReference type="Pfam" id="PF00781">
    <property type="entry name" value="DAGK_cat"/>
    <property type="match status" value="1"/>
</dbReference>
<dbReference type="PROSITE" id="PS50146">
    <property type="entry name" value="DAGK"/>
    <property type="match status" value="1"/>
</dbReference>
<dbReference type="SUPFAM" id="SSF111331">
    <property type="entry name" value="NAD kinase/diacylglycerol kinase-like"/>
    <property type="match status" value="1"/>
</dbReference>
<keyword evidence="1" id="KW-0808">Transferase</keyword>
<dbReference type="GO" id="GO:0005524">
    <property type="term" value="F:ATP binding"/>
    <property type="evidence" value="ECO:0007669"/>
    <property type="project" value="UniProtKB-KW"/>
</dbReference>
<keyword evidence="5" id="KW-0472">Membrane</keyword>
<evidence type="ECO:0000256" key="5">
    <source>
        <dbReference type="SAM" id="Phobius"/>
    </source>
</evidence>
<proteinExistence type="predicted"/>
<evidence type="ECO:0000256" key="4">
    <source>
        <dbReference type="ARBA" id="ARBA00022840"/>
    </source>
</evidence>
<dbReference type="RefSeq" id="WP_054540499.1">
    <property type="nucleotide sequence ID" value="NZ_JACIEQ010000001.1"/>
</dbReference>
<dbReference type="Proteomes" id="UP000585681">
    <property type="component" value="Unassembled WGS sequence"/>
</dbReference>